<protein>
    <submittedName>
        <fullName evidence="1">Pili/flagellar assembly PapD-like chaperone</fullName>
    </submittedName>
</protein>
<dbReference type="Proteomes" id="UP000295729">
    <property type="component" value="Unassembled WGS sequence"/>
</dbReference>
<dbReference type="InterPro" id="IPR013783">
    <property type="entry name" value="Ig-like_fold"/>
</dbReference>
<comment type="caution">
    <text evidence="1">The sequence shown here is derived from an EMBL/GenBank/DDBJ whole genome shotgun (WGS) entry which is preliminary data.</text>
</comment>
<dbReference type="SUPFAM" id="SSF49354">
    <property type="entry name" value="PapD-like"/>
    <property type="match status" value="1"/>
</dbReference>
<keyword evidence="1" id="KW-0282">Flagellum</keyword>
<gene>
    <name evidence="1" type="ORF">C8D85_1124</name>
</gene>
<keyword evidence="1" id="KW-0966">Cell projection</keyword>
<dbReference type="PANTHER" id="PTHR30251">
    <property type="entry name" value="PILUS ASSEMBLY CHAPERONE"/>
    <property type="match status" value="1"/>
</dbReference>
<reference evidence="1 2" key="1">
    <citation type="submission" date="2019-03" db="EMBL/GenBank/DDBJ databases">
        <title>Genomic Encyclopedia of Type Strains, Phase IV (KMG-IV): sequencing the most valuable type-strain genomes for metagenomic binning, comparative biology and taxonomic classification.</title>
        <authorList>
            <person name="Goeker M."/>
        </authorList>
    </citation>
    <scope>NUCLEOTIDE SEQUENCE [LARGE SCALE GENOMIC DNA]</scope>
    <source>
        <strain evidence="1 2">DSM 5604</strain>
    </source>
</reference>
<dbReference type="PANTHER" id="PTHR30251:SF4">
    <property type="entry name" value="SLR1668 PROTEIN"/>
    <property type="match status" value="1"/>
</dbReference>
<dbReference type="EMBL" id="SNZA01000001">
    <property type="protein sequence ID" value="TDR15750.1"/>
    <property type="molecule type" value="Genomic_DNA"/>
</dbReference>
<keyword evidence="1" id="KW-0969">Cilium</keyword>
<dbReference type="AlphaFoldDB" id="A0A4R6XDE9"/>
<dbReference type="Gene3D" id="2.60.40.10">
    <property type="entry name" value="Immunoglobulins"/>
    <property type="match status" value="1"/>
</dbReference>
<accession>A0A4R6XDE9</accession>
<name>A0A4R6XDE9_9GAMM</name>
<dbReference type="InterPro" id="IPR050643">
    <property type="entry name" value="Periplasmic_pilus_chap"/>
</dbReference>
<sequence length="282" mass="31928">MMYFRPKVLIKSALLVTIGLIVATQSYASLLISPVRSVLSERDRTQVITLINTGNQTRSYRVEWRQLMAVPEGGYREYTEEEKKRIAGLEKIVRVTPKQVSLQPGQRQSVKILLRKPEGLAEGEYRSHLSFVALPLHSAQENNQGETSLKLQLLMSYSMPVIYRTGSVIVNPEITNLSLVHIKESGVTNIKVDFYHDDLFSTHGRLVATWTPKNGTPREVGLLNGYNFYPETKNATIQFPWKDFKLAPGSLEVRYEGQGEYQGLLLAQKTLTITQQMIDSVK</sequence>
<evidence type="ECO:0000313" key="2">
    <source>
        <dbReference type="Proteomes" id="UP000295729"/>
    </source>
</evidence>
<evidence type="ECO:0000313" key="1">
    <source>
        <dbReference type="EMBL" id="TDR15750.1"/>
    </source>
</evidence>
<dbReference type="OrthoDB" id="6658153at2"/>
<keyword evidence="2" id="KW-1185">Reference proteome</keyword>
<dbReference type="InterPro" id="IPR008962">
    <property type="entry name" value="PapD-like_sf"/>
</dbReference>
<proteinExistence type="predicted"/>
<organism evidence="1 2">
    <name type="scientific">Marinomonas communis</name>
    <dbReference type="NCBI Taxonomy" id="28254"/>
    <lineage>
        <taxon>Bacteria</taxon>
        <taxon>Pseudomonadati</taxon>
        <taxon>Pseudomonadota</taxon>
        <taxon>Gammaproteobacteria</taxon>
        <taxon>Oceanospirillales</taxon>
        <taxon>Oceanospirillaceae</taxon>
        <taxon>Marinomonas</taxon>
    </lineage>
</organism>